<dbReference type="EMBL" id="RXOC01000011">
    <property type="protein sequence ID" value="RXF68327.1"/>
    <property type="molecule type" value="Genomic_DNA"/>
</dbReference>
<dbReference type="Gene3D" id="2.20.20.130">
    <property type="match status" value="1"/>
</dbReference>
<protein>
    <submittedName>
        <fullName evidence="8">RagB/SusD family nutrient uptake outer membrane protein</fullName>
    </submittedName>
</protein>
<dbReference type="RefSeq" id="WP_128770409.1">
    <property type="nucleotide sequence ID" value="NZ_RXOC01000011.1"/>
</dbReference>
<dbReference type="Gene3D" id="1.25.40.390">
    <property type="match status" value="1"/>
</dbReference>
<reference evidence="8 9" key="1">
    <citation type="submission" date="2018-12" db="EMBL/GenBank/DDBJ databases">
        <title>The Draft Genome Sequence of the Soil Bacterium Pedobacter tournemirensis R1.</title>
        <authorList>
            <person name="He J."/>
        </authorList>
    </citation>
    <scope>NUCLEOTIDE SEQUENCE [LARGE SCALE GENOMIC DNA]</scope>
    <source>
        <strain evidence="8 9">R1</strain>
    </source>
</reference>
<dbReference type="InterPro" id="IPR033985">
    <property type="entry name" value="SusD-like_N"/>
</dbReference>
<evidence type="ECO:0000259" key="6">
    <source>
        <dbReference type="Pfam" id="PF07980"/>
    </source>
</evidence>
<evidence type="ECO:0000256" key="3">
    <source>
        <dbReference type="ARBA" id="ARBA00022729"/>
    </source>
</evidence>
<keyword evidence="5" id="KW-0998">Cell outer membrane</keyword>
<feature type="domain" description="RagB/SusD" evidence="6">
    <location>
        <begin position="323"/>
        <end position="478"/>
    </location>
</feature>
<comment type="subcellular location">
    <subcellularLocation>
        <location evidence="1">Cell outer membrane</location>
    </subcellularLocation>
</comment>
<evidence type="ECO:0000256" key="2">
    <source>
        <dbReference type="ARBA" id="ARBA00006275"/>
    </source>
</evidence>
<evidence type="ECO:0000256" key="4">
    <source>
        <dbReference type="ARBA" id="ARBA00023136"/>
    </source>
</evidence>
<name>A0A4Q0M5P7_9SPHI</name>
<keyword evidence="3" id="KW-0732">Signal</keyword>
<organism evidence="8 9">
    <name type="scientific">Arcticibacter tournemirensis</name>
    <dbReference type="NCBI Taxonomy" id="699437"/>
    <lineage>
        <taxon>Bacteria</taxon>
        <taxon>Pseudomonadati</taxon>
        <taxon>Bacteroidota</taxon>
        <taxon>Sphingobacteriia</taxon>
        <taxon>Sphingobacteriales</taxon>
        <taxon>Sphingobacteriaceae</taxon>
        <taxon>Arcticibacter</taxon>
    </lineage>
</organism>
<accession>A0A4Q0M5P7</accession>
<sequence>MRRRIKILACTLFCVVLISGCKKGFLETEMIGKLGIVELFSDVDGAKLGLNGSYNRVAYYYANEFGLYGDVAGDELNQEIRSGRSILDNEFNFQSTAGDDEFTVGHIWLEIFEALNNTNNVINNIPQLKTKYPDQSVVLDSILGQALILRAICHFDLSRVYSQTYTYQADAGHLGVPVLLKTTSPGEPVSRRTLKDTYAQIIKDINEGIVLLKKYKTNGPAFANYTAGWALLSRVYLYMGDWDKTKSYADSVIHSEKYALTPAGMYAAMYRDWNAGPEVIWQLNVTKYSVSSLGGVYSNGDKYQYYPAKKLLGLFDAEDIRGTQTIKYFKDDKGVITGRLSAKYGNEIVNNAAPFSVKVVRLSEMYLNRAEAYWNQKMYTEAAEDLRLISQRAHPNSTITITYASPEDLFQQISDERRRELCFEGHRFYDIARRHENIIRGDDSNSSVKQLTYPNNRFVLPIPSKELDANPAMQPNPGINN</sequence>
<comment type="caution">
    <text evidence="8">The sequence shown here is derived from an EMBL/GenBank/DDBJ whole genome shotgun (WGS) entry which is preliminary data.</text>
</comment>
<comment type="similarity">
    <text evidence="2">Belongs to the SusD family.</text>
</comment>
<feature type="domain" description="SusD-like N-terminal" evidence="7">
    <location>
        <begin position="100"/>
        <end position="237"/>
    </location>
</feature>
<dbReference type="SUPFAM" id="SSF48452">
    <property type="entry name" value="TPR-like"/>
    <property type="match status" value="1"/>
</dbReference>
<dbReference type="Gene3D" id="1.25.40.900">
    <property type="match status" value="1"/>
</dbReference>
<dbReference type="PROSITE" id="PS51257">
    <property type="entry name" value="PROKAR_LIPOPROTEIN"/>
    <property type="match status" value="1"/>
</dbReference>
<dbReference type="AlphaFoldDB" id="A0A4Q0M5P7"/>
<evidence type="ECO:0000256" key="1">
    <source>
        <dbReference type="ARBA" id="ARBA00004442"/>
    </source>
</evidence>
<gene>
    <name evidence="8" type="ORF">EKH83_15720</name>
</gene>
<dbReference type="Pfam" id="PF14322">
    <property type="entry name" value="SusD-like_3"/>
    <property type="match status" value="1"/>
</dbReference>
<evidence type="ECO:0000256" key="5">
    <source>
        <dbReference type="ARBA" id="ARBA00023237"/>
    </source>
</evidence>
<dbReference type="GO" id="GO:0009279">
    <property type="term" value="C:cell outer membrane"/>
    <property type="evidence" value="ECO:0007669"/>
    <property type="project" value="UniProtKB-SubCell"/>
</dbReference>
<dbReference type="Proteomes" id="UP000290848">
    <property type="component" value="Unassembled WGS sequence"/>
</dbReference>
<proteinExistence type="inferred from homology"/>
<evidence type="ECO:0000313" key="8">
    <source>
        <dbReference type="EMBL" id="RXF68327.1"/>
    </source>
</evidence>
<keyword evidence="4" id="KW-0472">Membrane</keyword>
<evidence type="ECO:0000259" key="7">
    <source>
        <dbReference type="Pfam" id="PF14322"/>
    </source>
</evidence>
<dbReference type="InterPro" id="IPR012944">
    <property type="entry name" value="SusD_RagB_dom"/>
</dbReference>
<dbReference type="Pfam" id="PF07980">
    <property type="entry name" value="SusD_RagB"/>
    <property type="match status" value="1"/>
</dbReference>
<dbReference type="InterPro" id="IPR011990">
    <property type="entry name" value="TPR-like_helical_dom_sf"/>
</dbReference>
<evidence type="ECO:0000313" key="9">
    <source>
        <dbReference type="Proteomes" id="UP000290848"/>
    </source>
</evidence>